<evidence type="ECO:0000313" key="2">
    <source>
        <dbReference type="EMBL" id="MTV38255.1"/>
    </source>
</evidence>
<comment type="caution">
    <text evidence="2">The sequence shown here is derived from an EMBL/GenBank/DDBJ whole genome shotgun (WGS) entry which is preliminary data.</text>
</comment>
<dbReference type="Proteomes" id="UP000475582">
    <property type="component" value="Unassembled WGS sequence"/>
</dbReference>
<keyword evidence="3" id="KW-1185">Reference proteome</keyword>
<evidence type="ECO:0000256" key="1">
    <source>
        <dbReference type="SAM" id="MobiDB-lite"/>
    </source>
</evidence>
<organism evidence="2 3">
    <name type="scientific">Duganella radicis</name>
    <dbReference type="NCBI Taxonomy" id="551988"/>
    <lineage>
        <taxon>Bacteria</taxon>
        <taxon>Pseudomonadati</taxon>
        <taxon>Pseudomonadota</taxon>
        <taxon>Betaproteobacteria</taxon>
        <taxon>Burkholderiales</taxon>
        <taxon>Oxalobacteraceae</taxon>
        <taxon>Telluria group</taxon>
        <taxon>Duganella</taxon>
    </lineage>
</organism>
<reference evidence="2 3" key="1">
    <citation type="submission" date="2019-11" db="EMBL/GenBank/DDBJ databases">
        <title>Type strains purchased from KCTC, JCM and DSMZ.</title>
        <authorList>
            <person name="Lu H."/>
        </authorList>
    </citation>
    <scope>NUCLEOTIDE SEQUENCE [LARGE SCALE GENOMIC DNA]</scope>
    <source>
        <strain evidence="2 3">KCTC 22382</strain>
    </source>
</reference>
<dbReference type="OrthoDB" id="8780124at2"/>
<feature type="compositionally biased region" description="Polar residues" evidence="1">
    <location>
        <begin position="22"/>
        <end position="32"/>
    </location>
</feature>
<protein>
    <submittedName>
        <fullName evidence="2">Uncharacterized protein</fullName>
    </submittedName>
</protein>
<dbReference type="RefSeq" id="WP_155463757.1">
    <property type="nucleotide sequence ID" value="NZ_WNKY01000010.1"/>
</dbReference>
<name>A0A6L6PJ08_9BURK</name>
<evidence type="ECO:0000313" key="3">
    <source>
        <dbReference type="Proteomes" id="UP000475582"/>
    </source>
</evidence>
<sequence length="85" mass="8626">MSTHHDQSIGGPGAVDGIAGSRSGTEGATSGQGVDKGGAPAHPRVQERKPAPALGGNSSDSRQSDDPGVMQTEPRENQQERKPGP</sequence>
<accession>A0A6L6PJ08</accession>
<feature type="compositionally biased region" description="Basic and acidic residues" evidence="1">
    <location>
        <begin position="73"/>
        <end position="85"/>
    </location>
</feature>
<gene>
    <name evidence="2" type="ORF">GM676_11770</name>
</gene>
<dbReference type="AlphaFoldDB" id="A0A6L6PJ08"/>
<proteinExistence type="predicted"/>
<feature type="region of interest" description="Disordered" evidence="1">
    <location>
        <begin position="1"/>
        <end position="85"/>
    </location>
</feature>
<dbReference type="EMBL" id="WNKY01000010">
    <property type="protein sequence ID" value="MTV38255.1"/>
    <property type="molecule type" value="Genomic_DNA"/>
</dbReference>